<gene>
    <name evidence="7" type="ORF">PPL_09350</name>
</gene>
<feature type="region of interest" description="Disordered" evidence="4">
    <location>
        <begin position="3368"/>
        <end position="3439"/>
    </location>
</feature>
<dbReference type="RefSeq" id="XP_020429980.1">
    <property type="nucleotide sequence ID" value="XM_020580147.1"/>
</dbReference>
<dbReference type="InterPro" id="IPR050969">
    <property type="entry name" value="Dev_Signal_Modulators"/>
</dbReference>
<dbReference type="GeneID" id="31364825"/>
<keyword evidence="8" id="KW-1185">Reference proteome</keyword>
<keyword evidence="3" id="KW-0245">EGF-like domain</keyword>
<keyword evidence="1" id="KW-0732">Signal</keyword>
<dbReference type="PROSITE" id="PS01248">
    <property type="entry name" value="EGF_LAM_1"/>
    <property type="match status" value="2"/>
</dbReference>
<dbReference type="SMART" id="SM00180">
    <property type="entry name" value="EGF_Lam"/>
    <property type="match status" value="2"/>
</dbReference>
<dbReference type="PANTHER" id="PTHR14949:SF56">
    <property type="entry name" value="EGF-LIKE-DOMAIN, MULTIPLE 7"/>
    <property type="match status" value="1"/>
</dbReference>
<dbReference type="PROSITE" id="PS00022">
    <property type="entry name" value="EGF_1"/>
    <property type="match status" value="5"/>
</dbReference>
<dbReference type="STRING" id="670386.D3BLB8"/>
<keyword evidence="5" id="KW-1133">Transmembrane helix</keyword>
<dbReference type="PROSITE" id="PS50026">
    <property type="entry name" value="EGF_3"/>
    <property type="match status" value="1"/>
</dbReference>
<dbReference type="SMART" id="SM00181">
    <property type="entry name" value="EGF"/>
    <property type="match status" value="4"/>
</dbReference>
<dbReference type="FunCoup" id="D3BLB8">
    <property type="interactions" value="70"/>
</dbReference>
<protein>
    <recommendedName>
        <fullName evidence="6">EGF-like domain-containing protein</fullName>
    </recommendedName>
</protein>
<sequence length="3439" mass="380130">MYFTLDTPSAFRFYVAPHVVDVDIWLYPNSGANKAPITHSADATPGADEVIYADLPAGDYKVRLLFFSVIKAKNLDCPTLTIEAAITPTDTIKSRTGNLNCPAKSTFPNPQFNFDKGTFRYDSDVDEAGTLFNVIDTIAPGRNNITFFQQYPFTLPKGVISTDKWGIEITMGFHFLTGGSLGLLIQDAETPAPTSFACIKAGNCTIGVHTTKDHSTLKTVVTPGDYILYLYDQTQEKDASIMPPCTPFSLQIDIESAHETETILNCNAQTLPDSFNAPGYIDDLGYLYYDEDVFLDLVTGSDNVSFTIKQQSYARVYIPSHRVDIDVQISNSTGKKCHINLHFSFIKSIVVMSSFKWGGEEEITGLLEAGTYNFKVLFFGKNIDVFCDTFSLEFAIAPVTDYTELNYCDGITTNISPDLSGIQDAIDANKVYNLNTASPVTYQFMFNGQSSQATVTNQTFTVSKTSYLYVEMDSNFILGDMRIAIVSVPDPDDDNVEPTLILGDHSRNSHHLFVQLENGTYTLAIMTGLTSKNPTFLPPCILYSLKVSLTYKSDPCFGNLPFPTNLNTPGYLLTSTSIHLTDEFLVPPITLITASQNTAFTVTIPSIFRAFVEDASIDIDITLYEGKTKVAWSNNFNGEESLEYVVQPDKQYRLQTSFYHWPFVTDNQACYTYQAALSITPTTENPKDKCTSILPPANFIPDASLEPVRVNGTFRFTQVNQTFSQDIAFSVPTTKNGNTALFRAILNYDFVWNDMAIALKKSDQTVITYSSLGYNRADILPRALTPGDYILTVYEPMATNANSAVVLNNCVDFTLDVAIQMVDDTQVNQDTIVCDSLLFPQTFNSIGYMSALTDGGLSFQQKVLVDVLAGNDIVKFTLAKPSLLRIYVPFHPTVDVDFTLTVEGGKTPIDYARGSGEELIYDQLAAGNYIIKFTYYGQNGPLPQVEDCTYITAFISIEKVDNLLAIPSITTACPNTATLPTQIVGNQNYSQVFYRATQFPLQPMPMTFSITGAAYLNVSLQYNDLVTSMMMKLNSTTTINGKPVVKTLYPLYQGGQALFSELLAAGTYQLTVYDKSGAKNPILGLVCSSYQLSYYLNTTTPDVTPCDTTNLLPVDLFSTKGGSLPYGGPQNAAGEIVFRGSRFFLSKDPMYKHNRIAFMVPTEPVYMRLYAETSPNNDIDFFVYKNASDPASLIYSSYSSSNVESTLWRIEPQATPYTLDVNFMRINNKQTCNTLHFEWAIETVKHLQDDMLCPSPMPNEVDQVPPDTIEFQYGKDVNIGSDGYLFSSARINGNVKNDIFRYRMSLEVPSTTMIYAEVGFDFLDNDMDMILYSRNQDGSTTQLSTGTNTLPRTTDTAYNFLNIIQYNLTTGNYFLDITENMKINSFNITNACHFFSFHLVGQSFATGMPPRVLGVLPPGGWNLNPNLPITVNVRFSEQVFYNGTQSLLDYITSKRTVLLTSTTTTGLTITPSSAALKRNDKTTLVVSFFPVNASSAWKLSVDASDFVTTDNEKFSDENTTAVHLYNMFVCQCSNHGDCLATPKGDFVCQCNDPWTGKDCSKCKAGYHGVGNSCAVNVPCAPNNADCNGHGRCNADEGYPECQCTTGYTTTDIGSMCSSCDYGYTGYPNCTMSDDDRGTLCIAPLLPVDLNSTEYLAFNNRVHIQDNYYLDINTGSHSTLFLLKEQSVLRVYTEPHRADIDLWLYSVGDDGKPLELIDRSITFGHEEVIFKTLEAGPYVLQFKYYLWDKNIKLDCETFNLELSIDTTANLANDMTNWPCGKASLPPANTIPSVVTDDYTYSDPGTLYSIPYTTSKDAVYLWNTTFTVKSAKPGQVAIFDAIMGYQFLQGDLSLVLQTGFGDPKCKGGDQTGITGCVFGDNEVNRNLLHATLQPGNYTLFVYAPDQMYNMQCALFDLFIDINFVYDDESFFNCDGDILPASLDSSEFINNDYLHIQDTYLMNTQHNTMNFTLRYDSVIRIVAEQDKATINITLYNLDQKINIQSASTIFEKVVAGNYQLEIDTDYVATSTKFCPLMNLEIAIEPATNLIPTYPPNCPSNNQDVLPQINIRIPYIFENATTTKGTYYSFGTKQVIAMYSLTTTQILNLYTAVASDFLRGDLRVNLYRTTKGVSKLFVSGFHDYNYNSINVNLDPGTYIIKIERISTPRTVTGLDCVPFEYELNVLPLAMAQLCPGEHVPLSLNSIRFLGVEGRMHYESSNFVVPYTGNMFSKSEIPFQVPVPSIMRVYTSPNLVDVDIKIVDPSTNQVVVSGSNGINSEESFITSLQKNYPYLFVIQYWRWGKNVPTCNNFNMEIAIAPATPLDDVCPGAGQDFWPPDLPSTLPASFYYNSIDSNNNLFYQQETSGLASHAMTFTVTKTSNFHAQVGYDFLTGDLSLKLVPKVAGQKTTYGVVRPNRNMLDIVGLAPGQYTLYIYESYQSLKSIMGCSFFNFEILIEQAGSIDQADGFLHILPPTLDTYALLKYNNRIHLQGEYQMYDGVPSHNQLTFTLTTKSLVRVQASILPVDESDTYNTVMVPAITLTTQQSSYGAMTAVLTPSGAGTQYILAIGQPALTKFNNATAVDLELVIQPFDQVAKEIDSIPYSVDCNTLSPAPVLSNTNSYMFNDIQTISAEDMAKDGNIISIPFSIQVPSLFYAQIGFQFLLADLNMEFQRNDNPSQVIYGKSNRNVVEINAMIQPGDYTLLISTVSSFPSGAFKAHCTPYHLTLIINDASSSTHTDCSLFDLTPWDLSSLDGGSKPFGGPIDGSGTLNMFGNTFLIPQTRSTLNIAMLLKEQSLINVYTKENTVVTIDYDVYDNNQNMQSIVYNTGSRNNNQRSALFMAGPIDRTDGGIPYTLNMQYNGRVRDMCPSYEMQVVIKPMARIYGDLACPQTANPMPSSVIVPDKYGSATEYVNSFFSGDYLARNTYASGFRYNVSFSITRYSHVEAMFSYYSDASNFLLFIYQKVTDKNNVTSLSQIGVGDWSSQYTTGLTTLTQTLINPRLRPGDYVLVINHPPLAQQIVNASIYGDLCFPFLYSLTILDVKTVYIGSVVPASAVNLSPNKALPLSITFSEPLYNSNKALIGCNNGTSLLKKAFYLSDNQITPTFYPTNVVCTTDDALTWTLTFSSAFGSSKNYLLGLMPGYLFDDSGANTVLPPLHQYSTIDTTCSGNGAFVDPSCQCKLGYVGTTCNICDQGYMEKNKAGQVICIKNPCTSYDICGCLPGTAGTNCTPIGACSADDTGNAICHCNKAYSGNRCQTCNVGYKNFPYCTPNFNCEGGCGKGSCDHTQGICVCPSNYEGENCQNCAPGYSGGDCKKNGSSAIVALEVIAGLVAAALVIGLAAWYIRHRYRSGVARYKMLPKFEIEDDGQGSRFPGLYDSDEESNSNNNNHSINSGGGKQHVFSFAPQSTSVMDDSDDDQSNNNQNNSIDLQSQKSKLLFDM</sequence>
<comment type="caution">
    <text evidence="7">The sequence shown here is derived from an EMBL/GenBank/DDBJ whole genome shotgun (WGS) entry which is preliminary data.</text>
</comment>
<feature type="compositionally biased region" description="Low complexity" evidence="4">
    <location>
        <begin position="3382"/>
        <end position="3391"/>
    </location>
</feature>
<evidence type="ECO:0000259" key="6">
    <source>
        <dbReference type="PROSITE" id="PS50026"/>
    </source>
</evidence>
<keyword evidence="5" id="KW-0472">Membrane</keyword>
<organism evidence="7 8">
    <name type="scientific">Heterostelium pallidum (strain ATCC 26659 / Pp 5 / PN500)</name>
    <name type="common">Cellular slime mold</name>
    <name type="synonym">Polysphondylium pallidum</name>
    <dbReference type="NCBI Taxonomy" id="670386"/>
    <lineage>
        <taxon>Eukaryota</taxon>
        <taxon>Amoebozoa</taxon>
        <taxon>Evosea</taxon>
        <taxon>Eumycetozoa</taxon>
        <taxon>Dictyostelia</taxon>
        <taxon>Acytosteliales</taxon>
        <taxon>Acytosteliaceae</taxon>
        <taxon>Heterostelium</taxon>
    </lineage>
</organism>
<evidence type="ECO:0000256" key="5">
    <source>
        <dbReference type="SAM" id="Phobius"/>
    </source>
</evidence>
<dbReference type="InterPro" id="IPR000742">
    <property type="entry name" value="EGF"/>
</dbReference>
<feature type="domain" description="EGF-like" evidence="6">
    <location>
        <begin position="1526"/>
        <end position="1560"/>
    </location>
</feature>
<comment type="caution">
    <text evidence="3">Lacks conserved residue(s) required for the propagation of feature annotation.</text>
</comment>
<dbReference type="CDD" id="cd00055">
    <property type="entry name" value="EGF_Lam"/>
    <property type="match status" value="2"/>
</dbReference>
<keyword evidence="2 3" id="KW-1015">Disulfide bond</keyword>
<dbReference type="Proteomes" id="UP000001396">
    <property type="component" value="Unassembled WGS sequence"/>
</dbReference>
<evidence type="ECO:0000313" key="8">
    <source>
        <dbReference type="Proteomes" id="UP000001396"/>
    </source>
</evidence>
<dbReference type="InterPro" id="IPR002049">
    <property type="entry name" value="LE_dom"/>
</dbReference>
<dbReference type="PANTHER" id="PTHR14949">
    <property type="entry name" value="EGF-LIKE-DOMAIN, MULTIPLE 7, 8"/>
    <property type="match status" value="1"/>
</dbReference>
<evidence type="ECO:0000313" key="7">
    <source>
        <dbReference type="EMBL" id="EFA77852.1"/>
    </source>
</evidence>
<dbReference type="EMBL" id="ADBJ01000039">
    <property type="protein sequence ID" value="EFA77852.1"/>
    <property type="molecule type" value="Genomic_DNA"/>
</dbReference>
<dbReference type="PROSITE" id="PS01186">
    <property type="entry name" value="EGF_2"/>
    <property type="match status" value="1"/>
</dbReference>
<name>D3BLB8_HETP5</name>
<feature type="disulfide bond" evidence="3">
    <location>
        <begin position="1550"/>
        <end position="1559"/>
    </location>
</feature>
<evidence type="ECO:0000256" key="4">
    <source>
        <dbReference type="SAM" id="MobiDB-lite"/>
    </source>
</evidence>
<evidence type="ECO:0000256" key="1">
    <source>
        <dbReference type="ARBA" id="ARBA00022729"/>
    </source>
</evidence>
<feature type="compositionally biased region" description="Low complexity" evidence="4">
    <location>
        <begin position="3418"/>
        <end position="3431"/>
    </location>
</feature>
<evidence type="ECO:0000256" key="3">
    <source>
        <dbReference type="PROSITE-ProRule" id="PRU00076"/>
    </source>
</evidence>
<accession>D3BLB8</accession>
<reference evidence="7 8" key="1">
    <citation type="journal article" date="2011" name="Genome Res.">
        <title>Phylogeny-wide analysis of social amoeba genomes highlights ancient origins for complex intercellular communication.</title>
        <authorList>
            <person name="Heidel A.J."/>
            <person name="Lawal H.M."/>
            <person name="Felder M."/>
            <person name="Schilde C."/>
            <person name="Helps N.R."/>
            <person name="Tunggal B."/>
            <person name="Rivero F."/>
            <person name="John U."/>
            <person name="Schleicher M."/>
            <person name="Eichinger L."/>
            <person name="Platzer M."/>
            <person name="Noegel A.A."/>
            <person name="Schaap P."/>
            <person name="Gloeckner G."/>
        </authorList>
    </citation>
    <scope>NUCLEOTIDE SEQUENCE [LARGE SCALE GENOMIC DNA]</scope>
    <source>
        <strain evidence="8">ATCC 26659 / Pp 5 / PN500</strain>
    </source>
</reference>
<feature type="transmembrane region" description="Helical" evidence="5">
    <location>
        <begin position="3320"/>
        <end position="3343"/>
    </location>
</feature>
<keyword evidence="5" id="KW-0812">Transmembrane</keyword>
<proteinExistence type="predicted"/>
<dbReference type="Pfam" id="PF00053">
    <property type="entry name" value="EGF_laminin"/>
    <property type="match status" value="2"/>
</dbReference>
<evidence type="ECO:0000256" key="2">
    <source>
        <dbReference type="ARBA" id="ARBA00023157"/>
    </source>
</evidence>
<dbReference type="OMA" id="NCTIGVH"/>
<dbReference type="InParanoid" id="D3BLB8"/>